<proteinExistence type="inferred from homology"/>
<dbReference type="GO" id="GO:0032968">
    <property type="term" value="P:positive regulation of transcription elongation by RNA polymerase II"/>
    <property type="evidence" value="ECO:0007669"/>
    <property type="project" value="TreeGrafter"/>
</dbReference>
<dbReference type="PANTHER" id="PTHR24056">
    <property type="entry name" value="CELL DIVISION PROTEIN KINASE"/>
    <property type="match status" value="1"/>
</dbReference>
<dbReference type="RefSeq" id="XP_020107528.1">
    <property type="nucleotide sequence ID" value="XM_020251939.1"/>
</dbReference>
<accession>A0A6P5GNB6</accession>
<dbReference type="GO" id="GO:0005634">
    <property type="term" value="C:nucleus"/>
    <property type="evidence" value="ECO:0007669"/>
    <property type="project" value="TreeGrafter"/>
</dbReference>
<feature type="domain" description="Protein kinase" evidence="11">
    <location>
        <begin position="195"/>
        <end position="480"/>
    </location>
</feature>
<keyword evidence="3" id="KW-0723">Serine/threonine-protein kinase</keyword>
<comment type="catalytic activity">
    <reaction evidence="8">
        <text>[DNA-directed RNA polymerase] + ATP = phospho-[DNA-directed RNA polymerase] + ADP + H(+)</text>
        <dbReference type="Rhea" id="RHEA:10216"/>
        <dbReference type="Rhea" id="RHEA-COMP:11321"/>
        <dbReference type="Rhea" id="RHEA-COMP:11322"/>
        <dbReference type="ChEBI" id="CHEBI:15378"/>
        <dbReference type="ChEBI" id="CHEBI:30616"/>
        <dbReference type="ChEBI" id="CHEBI:43176"/>
        <dbReference type="ChEBI" id="CHEBI:68546"/>
        <dbReference type="ChEBI" id="CHEBI:456216"/>
        <dbReference type="EC" id="2.7.11.23"/>
    </reaction>
</comment>
<evidence type="ECO:0000256" key="1">
    <source>
        <dbReference type="ARBA" id="ARBA00006485"/>
    </source>
</evidence>
<feature type="compositionally biased region" description="Basic residues" evidence="10">
    <location>
        <begin position="621"/>
        <end position="630"/>
    </location>
</feature>
<evidence type="ECO:0000256" key="8">
    <source>
        <dbReference type="ARBA" id="ARBA00049280"/>
    </source>
</evidence>
<dbReference type="PROSITE" id="PS00107">
    <property type="entry name" value="PROTEIN_KINASE_ATP"/>
    <property type="match status" value="1"/>
</dbReference>
<dbReference type="AlphaFoldDB" id="A0A6P5GNB6"/>
<dbReference type="PROSITE" id="PS00108">
    <property type="entry name" value="PROTEIN_KINASE_ST"/>
    <property type="match status" value="1"/>
</dbReference>
<evidence type="ECO:0000313" key="13">
    <source>
        <dbReference type="RefSeq" id="XP_020107528.1"/>
    </source>
</evidence>
<dbReference type="OrthoDB" id="622518at2759"/>
<dbReference type="InterPro" id="IPR050108">
    <property type="entry name" value="CDK"/>
</dbReference>
<dbReference type="GO" id="GO:0000307">
    <property type="term" value="C:cyclin-dependent protein kinase holoenzyme complex"/>
    <property type="evidence" value="ECO:0007669"/>
    <property type="project" value="TreeGrafter"/>
</dbReference>
<dbReference type="Pfam" id="PF00069">
    <property type="entry name" value="Pkinase"/>
    <property type="match status" value="1"/>
</dbReference>
<keyword evidence="6 13" id="KW-0418">Kinase</keyword>
<dbReference type="GeneID" id="109723527"/>
<feature type="region of interest" description="Disordered" evidence="10">
    <location>
        <begin position="97"/>
        <end position="120"/>
    </location>
</feature>
<dbReference type="Gene3D" id="3.30.200.20">
    <property type="entry name" value="Phosphorylase Kinase, domain 1"/>
    <property type="match status" value="1"/>
</dbReference>
<dbReference type="Proteomes" id="UP000515123">
    <property type="component" value="Linkage group 17"/>
</dbReference>
<evidence type="ECO:0000256" key="6">
    <source>
        <dbReference type="ARBA" id="ARBA00022777"/>
    </source>
</evidence>
<reference evidence="13" key="2">
    <citation type="submission" date="2025-08" db="UniProtKB">
        <authorList>
            <consortium name="RefSeq"/>
        </authorList>
    </citation>
    <scope>IDENTIFICATION</scope>
    <source>
        <tissue evidence="13">Leaf</tissue>
    </source>
</reference>
<keyword evidence="5 9" id="KW-0547">Nucleotide-binding</keyword>
<reference evidence="12" key="1">
    <citation type="journal article" date="2015" name="Nat. Genet.">
        <title>The pineapple genome and the evolution of CAM photosynthesis.</title>
        <authorList>
            <person name="Ming R."/>
            <person name="VanBuren R."/>
            <person name="Wai C.M."/>
            <person name="Tang H."/>
            <person name="Schatz M.C."/>
            <person name="Bowers J.E."/>
            <person name="Lyons E."/>
            <person name="Wang M.L."/>
            <person name="Chen J."/>
            <person name="Biggers E."/>
            <person name="Zhang J."/>
            <person name="Huang L."/>
            <person name="Zhang L."/>
            <person name="Miao W."/>
            <person name="Zhang J."/>
            <person name="Ye Z."/>
            <person name="Miao C."/>
            <person name="Lin Z."/>
            <person name="Wang H."/>
            <person name="Zhou H."/>
            <person name="Yim W.C."/>
            <person name="Priest H.D."/>
            <person name="Zheng C."/>
            <person name="Woodhouse M."/>
            <person name="Edger P.P."/>
            <person name="Guyot R."/>
            <person name="Guo H.B."/>
            <person name="Guo H."/>
            <person name="Zheng G."/>
            <person name="Singh R."/>
            <person name="Sharma A."/>
            <person name="Min X."/>
            <person name="Zheng Y."/>
            <person name="Lee H."/>
            <person name="Gurtowski J."/>
            <person name="Sedlazeck F.J."/>
            <person name="Harkess A."/>
            <person name="McKain M.R."/>
            <person name="Liao Z."/>
            <person name="Fang J."/>
            <person name="Liu J."/>
            <person name="Zhang X."/>
            <person name="Zhang Q."/>
            <person name="Hu W."/>
            <person name="Qin Y."/>
            <person name="Wang K."/>
            <person name="Chen L.Y."/>
            <person name="Shirley N."/>
            <person name="Lin Y.R."/>
            <person name="Liu L.Y."/>
            <person name="Hernandez A.G."/>
            <person name="Wright C.L."/>
            <person name="Bulone V."/>
            <person name="Tuskan G.A."/>
            <person name="Heath K."/>
            <person name="Zee F."/>
            <person name="Moore P.H."/>
            <person name="Sunkar R."/>
            <person name="Leebens-Mack J.H."/>
            <person name="Mockler T."/>
            <person name="Bennetzen J.L."/>
            <person name="Freeling M."/>
            <person name="Sankoff D."/>
            <person name="Paterson A.H."/>
            <person name="Zhu X."/>
            <person name="Yang X."/>
            <person name="Smith J.A."/>
            <person name="Cushman J.C."/>
            <person name="Paull R.E."/>
            <person name="Yu Q."/>
        </authorList>
    </citation>
    <scope>NUCLEOTIDE SEQUENCE [LARGE SCALE GENOMIC DNA]</scope>
    <source>
        <strain evidence="12">cv. F153</strain>
    </source>
</reference>
<evidence type="ECO:0000313" key="12">
    <source>
        <dbReference type="Proteomes" id="UP000515123"/>
    </source>
</evidence>
<evidence type="ECO:0000256" key="5">
    <source>
        <dbReference type="ARBA" id="ARBA00022741"/>
    </source>
</evidence>
<dbReference type="InterPro" id="IPR017441">
    <property type="entry name" value="Protein_kinase_ATP_BS"/>
</dbReference>
<feature type="region of interest" description="Disordered" evidence="10">
    <location>
        <begin position="561"/>
        <end position="581"/>
    </location>
</feature>
<feature type="region of interest" description="Disordered" evidence="10">
    <location>
        <begin position="142"/>
        <end position="165"/>
    </location>
</feature>
<protein>
    <recommendedName>
        <fullName evidence="2">[RNA-polymerase]-subunit kinase</fullName>
        <ecNumber evidence="2">2.7.11.23</ecNumber>
    </recommendedName>
</protein>
<keyword evidence="12" id="KW-1185">Reference proteome</keyword>
<dbReference type="Gene3D" id="1.10.510.10">
    <property type="entry name" value="Transferase(Phosphotransferase) domain 1"/>
    <property type="match status" value="1"/>
</dbReference>
<dbReference type="SUPFAM" id="SSF56112">
    <property type="entry name" value="Protein kinase-like (PK-like)"/>
    <property type="match status" value="1"/>
</dbReference>
<keyword evidence="7 9" id="KW-0067">ATP-binding</keyword>
<dbReference type="FunFam" id="1.10.510.10:FF:000043">
    <property type="entry name" value="probable serine/threonine-protein kinase At1g54610"/>
    <property type="match status" value="1"/>
</dbReference>
<feature type="binding site" evidence="9">
    <location>
        <position position="224"/>
    </location>
    <ligand>
        <name>ATP</name>
        <dbReference type="ChEBI" id="CHEBI:30616"/>
    </ligand>
</feature>
<evidence type="ECO:0000259" key="11">
    <source>
        <dbReference type="PROSITE" id="PS50011"/>
    </source>
</evidence>
<evidence type="ECO:0000256" key="10">
    <source>
        <dbReference type="SAM" id="MobiDB-lite"/>
    </source>
</evidence>
<comment type="similarity">
    <text evidence="1">Belongs to the protein kinase superfamily. CMGC Ser/Thr protein kinase family. CDC2/CDKX subfamily.</text>
</comment>
<dbReference type="GO" id="GO:0005524">
    <property type="term" value="F:ATP binding"/>
    <property type="evidence" value="ECO:0007669"/>
    <property type="project" value="UniProtKB-UniRule"/>
</dbReference>
<dbReference type="EC" id="2.7.11.23" evidence="2"/>
<feature type="region of interest" description="Disordered" evidence="10">
    <location>
        <begin position="604"/>
        <end position="639"/>
    </location>
</feature>
<feature type="compositionally biased region" description="Low complexity" evidence="10">
    <location>
        <begin position="143"/>
        <end position="152"/>
    </location>
</feature>
<evidence type="ECO:0000256" key="7">
    <source>
        <dbReference type="ARBA" id="ARBA00022840"/>
    </source>
</evidence>
<dbReference type="InterPro" id="IPR008271">
    <property type="entry name" value="Ser/Thr_kinase_AS"/>
</dbReference>
<dbReference type="PANTHER" id="PTHR24056:SF358">
    <property type="entry name" value="PROTEIN KINASE DOMAIN-CONTAINING PROTEIN"/>
    <property type="match status" value="1"/>
</dbReference>
<dbReference type="InterPro" id="IPR000719">
    <property type="entry name" value="Prot_kinase_dom"/>
</dbReference>
<dbReference type="SMART" id="SM00220">
    <property type="entry name" value="S_TKc"/>
    <property type="match status" value="1"/>
</dbReference>
<name>A0A6P5GNB6_ANACO</name>
<dbReference type="PROSITE" id="PS50011">
    <property type="entry name" value="PROTEIN_KINASE_DOM"/>
    <property type="match status" value="1"/>
</dbReference>
<dbReference type="GO" id="GO:0008353">
    <property type="term" value="F:RNA polymerase II CTD heptapeptide repeat kinase activity"/>
    <property type="evidence" value="ECO:0007669"/>
    <property type="project" value="UniProtKB-EC"/>
</dbReference>
<evidence type="ECO:0000256" key="2">
    <source>
        <dbReference type="ARBA" id="ARBA00012409"/>
    </source>
</evidence>
<dbReference type="InterPro" id="IPR011009">
    <property type="entry name" value="Kinase-like_dom_sf"/>
</dbReference>
<organism evidence="12 13">
    <name type="scientific">Ananas comosus</name>
    <name type="common">Pineapple</name>
    <name type="synonym">Ananas ananas</name>
    <dbReference type="NCBI Taxonomy" id="4615"/>
    <lineage>
        <taxon>Eukaryota</taxon>
        <taxon>Viridiplantae</taxon>
        <taxon>Streptophyta</taxon>
        <taxon>Embryophyta</taxon>
        <taxon>Tracheophyta</taxon>
        <taxon>Spermatophyta</taxon>
        <taxon>Magnoliopsida</taxon>
        <taxon>Liliopsida</taxon>
        <taxon>Poales</taxon>
        <taxon>Bromeliaceae</taxon>
        <taxon>Bromelioideae</taxon>
        <taxon>Ananas</taxon>
    </lineage>
</organism>
<sequence>MSVWTDRRCCRRRILWCCCWSSRKHSGNSAKRRQLRPPFPTLCCLLSPLTQLSATRPTTSLPSPSQHHYTPKTQGTLHKYNCTALFSFFLKKKKTKKQKTLPSPKTTVARAEVRPETPLPRNSIDAELMGCVLSTAADRRRGPSASAAAGAAADRRLSPGTLRPSPADAGGWPAWLVAVAGDALRGWAPRRADSFQKLAKIGTGTYSNVYKAREVGSGRVVALKKVRCEAAEAESVRFMAREIAALRRVGSHPNVVRLEGIVVSRVSHSLYLVFEYMEHDLAGLAATPAVAFSEPQVKCYMRQLLSGMAHCHARGVLHRDVKCSNLLLNNEGVLKIADFGLAATFDPRRPRPMTSRVVTLWYRAPELLLGATHYGVGVDLWSAGCILAELLAGKPILPGRTEVEQLHRIFKLCGSPSEKYWKKSKLPHATIVKPQQPYKCCIAETFKDFPQSSISLIKKLLSIDPSERGTAADALNCEFFTTMPYACEPSSLPRYPPSKEMDARLREEKARRQRRMDGKGNVEAAKRSRMHNQRSRAIPAPEANAELQVNLNRHRLMARVSAASKSEKFPPPHQDGAVGSDDPYKARLSFIAVDRSFASSIFQTKEEPVGLSPTSSESASRKSHAARKSAGRGWPLSAAKPSSIGILTEFGEN</sequence>
<dbReference type="FunFam" id="3.30.200.20:FF:000021">
    <property type="entry name" value="probable serine/threonine-protein kinase At1g54610"/>
    <property type="match status" value="1"/>
</dbReference>
<keyword evidence="4" id="KW-0808">Transferase</keyword>
<gene>
    <name evidence="13" type="primary">LOC109723527</name>
</gene>
<feature type="region of interest" description="Disordered" evidence="10">
    <location>
        <begin position="510"/>
        <end position="543"/>
    </location>
</feature>
<evidence type="ECO:0000256" key="4">
    <source>
        <dbReference type="ARBA" id="ARBA00022679"/>
    </source>
</evidence>
<evidence type="ECO:0000256" key="3">
    <source>
        <dbReference type="ARBA" id="ARBA00022527"/>
    </source>
</evidence>
<dbReference type="CDD" id="cd07840">
    <property type="entry name" value="STKc_CDK9_like"/>
    <property type="match status" value="1"/>
</dbReference>
<feature type="compositionally biased region" description="Basic and acidic residues" evidence="10">
    <location>
        <begin position="510"/>
        <end position="526"/>
    </location>
</feature>
<evidence type="ECO:0000256" key="9">
    <source>
        <dbReference type="PROSITE-ProRule" id="PRU10141"/>
    </source>
</evidence>